<dbReference type="KEGG" id="plue:EWM63_02450"/>
<evidence type="ECO:0000313" key="4">
    <source>
        <dbReference type="Proteomes" id="UP000290637"/>
    </source>
</evidence>
<feature type="signal peptide" evidence="1">
    <location>
        <begin position="1"/>
        <end position="27"/>
    </location>
</feature>
<evidence type="ECO:0000256" key="1">
    <source>
        <dbReference type="SAM" id="SignalP"/>
    </source>
</evidence>
<dbReference type="Pfam" id="PF07589">
    <property type="entry name" value="PEP-CTERM"/>
    <property type="match status" value="1"/>
</dbReference>
<sequence>MKKALFKQVAGSLLLTAGLLASGAASAQTTLTFNADGNADFTAAHAWSADTNIDTYLFDVDMTSWATGTAVVGRTVINGARVENYAITDIQFFWEDAGGTRMDLETVFDTTGGIVFYPVDPLNAGAYGFTVTGNTLAANTGGIYTGTLNLAPVPEPTVFAMLGVGIGLLAFTARRKTDTKLG</sequence>
<dbReference type="InterPro" id="IPR013424">
    <property type="entry name" value="Ice-binding_C"/>
</dbReference>
<dbReference type="NCBIfam" id="NF038126">
    <property type="entry name" value="PEP_CTERM_FxDxF"/>
    <property type="match status" value="1"/>
</dbReference>
<organism evidence="3 4">
    <name type="scientific">Pseudoduganella lutea</name>
    <dbReference type="NCBI Taxonomy" id="321985"/>
    <lineage>
        <taxon>Bacteria</taxon>
        <taxon>Pseudomonadati</taxon>
        <taxon>Pseudomonadota</taxon>
        <taxon>Betaproteobacteria</taxon>
        <taxon>Burkholderiales</taxon>
        <taxon>Oxalobacteraceae</taxon>
        <taxon>Telluria group</taxon>
        <taxon>Pseudoduganella</taxon>
    </lineage>
</organism>
<accession>A0A4P6KTB2</accession>
<name>A0A4P6KTB2_9BURK</name>
<dbReference type="OrthoDB" id="6399769at2"/>
<dbReference type="RefSeq" id="WP_130185123.1">
    <property type="nucleotide sequence ID" value="NZ_CP035913.1"/>
</dbReference>
<dbReference type="EMBL" id="CP035913">
    <property type="protein sequence ID" value="QBE61986.1"/>
    <property type="molecule type" value="Genomic_DNA"/>
</dbReference>
<reference evidence="3 4" key="1">
    <citation type="submission" date="2019-02" db="EMBL/GenBank/DDBJ databases">
        <title>Draft Genome Sequences of Six Type Strains of the Genus Massilia.</title>
        <authorList>
            <person name="Miess H."/>
            <person name="Frediansyhah A."/>
            <person name="Gross H."/>
        </authorList>
    </citation>
    <scope>NUCLEOTIDE SEQUENCE [LARGE SCALE GENOMIC DNA]</scope>
    <source>
        <strain evidence="3 4">DSM 17473</strain>
    </source>
</reference>
<evidence type="ECO:0000313" key="3">
    <source>
        <dbReference type="EMBL" id="QBE61986.1"/>
    </source>
</evidence>
<evidence type="ECO:0000259" key="2">
    <source>
        <dbReference type="Pfam" id="PF07589"/>
    </source>
</evidence>
<dbReference type="Proteomes" id="UP000290637">
    <property type="component" value="Chromosome"/>
</dbReference>
<proteinExistence type="predicted"/>
<protein>
    <submittedName>
        <fullName evidence="3">PEP-CTERM sorting domain-containing protein</fullName>
    </submittedName>
</protein>
<gene>
    <name evidence="3" type="ORF">EWM63_02450</name>
</gene>
<feature type="chain" id="PRO_5020594794" evidence="1">
    <location>
        <begin position="28"/>
        <end position="182"/>
    </location>
</feature>
<feature type="domain" description="Ice-binding protein C-terminal" evidence="2">
    <location>
        <begin position="152"/>
        <end position="176"/>
    </location>
</feature>
<keyword evidence="4" id="KW-1185">Reference proteome</keyword>
<dbReference type="NCBIfam" id="TIGR02595">
    <property type="entry name" value="PEP_CTERM"/>
    <property type="match status" value="1"/>
</dbReference>
<dbReference type="AlphaFoldDB" id="A0A4P6KTB2"/>
<keyword evidence="1" id="KW-0732">Signal</keyword>